<dbReference type="InterPro" id="IPR017972">
    <property type="entry name" value="Cyt_P450_CS"/>
</dbReference>
<dbReference type="InterPro" id="IPR050364">
    <property type="entry name" value="Cytochrome_P450_fung"/>
</dbReference>
<dbReference type="PANTHER" id="PTHR46300:SF7">
    <property type="entry name" value="P450, PUTATIVE (EUROFUNG)-RELATED"/>
    <property type="match status" value="1"/>
</dbReference>
<keyword evidence="7 8" id="KW-0503">Monooxygenase</keyword>
<evidence type="ECO:0000313" key="10">
    <source>
        <dbReference type="Proteomes" id="UP001610446"/>
    </source>
</evidence>
<keyword evidence="4 8" id="KW-0479">Metal-binding</keyword>
<proteinExistence type="inferred from homology"/>
<keyword evidence="6 8" id="KW-0408">Iron</keyword>
<keyword evidence="10" id="KW-1185">Reference proteome</keyword>
<protein>
    <submittedName>
        <fullName evidence="9">O-methylsterigmatocystin oxidoreductase</fullName>
    </submittedName>
</protein>
<evidence type="ECO:0000256" key="3">
    <source>
        <dbReference type="ARBA" id="ARBA00022617"/>
    </source>
</evidence>
<name>A0ABR4KD91_9EURO</name>
<dbReference type="Proteomes" id="UP001610446">
    <property type="component" value="Unassembled WGS sequence"/>
</dbReference>
<accession>A0ABR4KD91</accession>
<evidence type="ECO:0000256" key="5">
    <source>
        <dbReference type="ARBA" id="ARBA00023002"/>
    </source>
</evidence>
<sequence>MLASLALCLSLIGVLFVILNRRSRLRISKSPRAPLPPGPPRAPLLGNMNDFPPKGTLEWLFWRDHLTQYGPISSLEIFGKTIIILNSAKDAIEIMDRKSAATRWVVDSTWIKMCGWGPPLATYANQAMWKLLRTNLKREIGSKTSVAHFHTQMELSMRRLLATVVAAPEGLREHLWRDATAFMLNISYGYNMLPHGHDRLYDLARTAVGQFEEIATSMDHPVNYIPLLQYLPTWFPGAEFARMAHEFRTCITQFTSLPRRFVEYKMGQPDFKPSILSRLLEQGPPATKSDEETIMLWSAAAIYIGGADTTVSSMTSFVITMALYPDVQRKAQEELDRVVGYARLPGFEHRERLPYIEATVKENFRWRPPGPVSEPHVAGEVLSCNGYLIPKGSLLLPIIGTFTHDETVYSDPDLFKPERFLSTEDNASKVPEPDPKKYIFGFGRRICPGRFLADDRLWLFVAQFLACFSIAPADPDAPEPKWLPGAISHPEPFPLKIEARSAEHERLVRAVETEAPWVTGDAEDFAKLVGKIEA</sequence>
<gene>
    <name evidence="9" type="ORF">BJY01DRAFT_261694</name>
</gene>
<dbReference type="InterPro" id="IPR001128">
    <property type="entry name" value="Cyt_P450"/>
</dbReference>
<dbReference type="PRINTS" id="PR00463">
    <property type="entry name" value="EP450I"/>
</dbReference>
<dbReference type="InterPro" id="IPR036396">
    <property type="entry name" value="Cyt_P450_sf"/>
</dbReference>
<dbReference type="InterPro" id="IPR002401">
    <property type="entry name" value="Cyt_P450_E_grp-I"/>
</dbReference>
<dbReference type="Pfam" id="PF00067">
    <property type="entry name" value="p450"/>
    <property type="match status" value="1"/>
</dbReference>
<keyword evidence="3 8" id="KW-0349">Heme</keyword>
<comment type="caution">
    <text evidence="9">The sequence shown here is derived from an EMBL/GenBank/DDBJ whole genome shotgun (WGS) entry which is preliminary data.</text>
</comment>
<evidence type="ECO:0000313" key="9">
    <source>
        <dbReference type="EMBL" id="KAL2850249.1"/>
    </source>
</evidence>
<evidence type="ECO:0000256" key="4">
    <source>
        <dbReference type="ARBA" id="ARBA00022723"/>
    </source>
</evidence>
<evidence type="ECO:0000256" key="6">
    <source>
        <dbReference type="ARBA" id="ARBA00023004"/>
    </source>
</evidence>
<evidence type="ECO:0000256" key="1">
    <source>
        <dbReference type="ARBA" id="ARBA00001971"/>
    </source>
</evidence>
<dbReference type="PROSITE" id="PS00086">
    <property type="entry name" value="CYTOCHROME_P450"/>
    <property type="match status" value="1"/>
</dbReference>
<dbReference type="EMBL" id="JBFXLU010000038">
    <property type="protein sequence ID" value="KAL2850249.1"/>
    <property type="molecule type" value="Genomic_DNA"/>
</dbReference>
<dbReference type="SUPFAM" id="SSF48264">
    <property type="entry name" value="Cytochrome P450"/>
    <property type="match status" value="1"/>
</dbReference>
<reference evidence="9 10" key="1">
    <citation type="submission" date="2024-07" db="EMBL/GenBank/DDBJ databases">
        <title>Section-level genome sequencing and comparative genomics of Aspergillus sections Usti and Cavernicolus.</title>
        <authorList>
            <consortium name="Lawrence Berkeley National Laboratory"/>
            <person name="Nybo J.L."/>
            <person name="Vesth T.C."/>
            <person name="Theobald S."/>
            <person name="Frisvad J.C."/>
            <person name="Larsen T.O."/>
            <person name="Kjaerboelling I."/>
            <person name="Rothschild-Mancinelli K."/>
            <person name="Lyhne E.K."/>
            <person name="Kogle M.E."/>
            <person name="Barry K."/>
            <person name="Clum A."/>
            <person name="Na H."/>
            <person name="Ledsgaard L."/>
            <person name="Lin J."/>
            <person name="Lipzen A."/>
            <person name="Kuo A."/>
            <person name="Riley R."/>
            <person name="Mondo S."/>
            <person name="Labutti K."/>
            <person name="Haridas S."/>
            <person name="Pangalinan J."/>
            <person name="Salamov A.A."/>
            <person name="Simmons B.A."/>
            <person name="Magnuson J.K."/>
            <person name="Chen J."/>
            <person name="Drula E."/>
            <person name="Henrissat B."/>
            <person name="Wiebenga A."/>
            <person name="Lubbers R.J."/>
            <person name="Gomes A.C."/>
            <person name="Makela M.R."/>
            <person name="Stajich J."/>
            <person name="Grigoriev I.V."/>
            <person name="Mortensen U.H."/>
            <person name="De Vries R.P."/>
            <person name="Baker S.E."/>
            <person name="Andersen M.R."/>
        </authorList>
    </citation>
    <scope>NUCLEOTIDE SEQUENCE [LARGE SCALE GENOMIC DNA]</scope>
    <source>
        <strain evidence="9 10">CBS 123904</strain>
    </source>
</reference>
<dbReference type="PANTHER" id="PTHR46300">
    <property type="entry name" value="P450, PUTATIVE (EUROFUNG)-RELATED-RELATED"/>
    <property type="match status" value="1"/>
</dbReference>
<comment type="cofactor">
    <cofactor evidence="1">
        <name>heme</name>
        <dbReference type="ChEBI" id="CHEBI:30413"/>
    </cofactor>
</comment>
<dbReference type="CDD" id="cd11065">
    <property type="entry name" value="CYP64-like"/>
    <property type="match status" value="1"/>
</dbReference>
<comment type="similarity">
    <text evidence="2 8">Belongs to the cytochrome P450 family.</text>
</comment>
<dbReference type="Gene3D" id="1.10.630.10">
    <property type="entry name" value="Cytochrome P450"/>
    <property type="match status" value="1"/>
</dbReference>
<evidence type="ECO:0000256" key="7">
    <source>
        <dbReference type="ARBA" id="ARBA00023033"/>
    </source>
</evidence>
<keyword evidence="5 8" id="KW-0560">Oxidoreductase</keyword>
<evidence type="ECO:0000256" key="8">
    <source>
        <dbReference type="RuleBase" id="RU000461"/>
    </source>
</evidence>
<organism evidence="9 10">
    <name type="scientific">Aspergillus pseudoustus</name>
    <dbReference type="NCBI Taxonomy" id="1810923"/>
    <lineage>
        <taxon>Eukaryota</taxon>
        <taxon>Fungi</taxon>
        <taxon>Dikarya</taxon>
        <taxon>Ascomycota</taxon>
        <taxon>Pezizomycotina</taxon>
        <taxon>Eurotiomycetes</taxon>
        <taxon>Eurotiomycetidae</taxon>
        <taxon>Eurotiales</taxon>
        <taxon>Aspergillaceae</taxon>
        <taxon>Aspergillus</taxon>
        <taxon>Aspergillus subgen. Nidulantes</taxon>
    </lineage>
</organism>
<evidence type="ECO:0000256" key="2">
    <source>
        <dbReference type="ARBA" id="ARBA00010617"/>
    </source>
</evidence>